<dbReference type="InterPro" id="IPR029052">
    <property type="entry name" value="Metallo-depent_PP-like"/>
</dbReference>
<name>A0AAV1VGR2_9STRA</name>
<organism evidence="1 2">
    <name type="scientific">Peronospora matthiolae</name>
    <dbReference type="NCBI Taxonomy" id="2874970"/>
    <lineage>
        <taxon>Eukaryota</taxon>
        <taxon>Sar</taxon>
        <taxon>Stramenopiles</taxon>
        <taxon>Oomycota</taxon>
        <taxon>Peronosporomycetes</taxon>
        <taxon>Peronosporales</taxon>
        <taxon>Peronosporaceae</taxon>
        <taxon>Peronospora</taxon>
    </lineage>
</organism>
<proteinExistence type="predicted"/>
<dbReference type="Gene3D" id="3.60.21.10">
    <property type="match status" value="1"/>
</dbReference>
<comment type="caution">
    <text evidence="1">The sequence shown here is derived from an EMBL/GenBank/DDBJ whole genome shotgun (WGS) entry which is preliminary data.</text>
</comment>
<dbReference type="PANTHER" id="PTHR42254">
    <property type="entry name" value="METALLOPHOS DOMAIN-CONTAINING PROTEIN"/>
    <property type="match status" value="1"/>
</dbReference>
<dbReference type="SUPFAM" id="SSF56300">
    <property type="entry name" value="Metallo-dependent phosphatases"/>
    <property type="match status" value="1"/>
</dbReference>
<gene>
    <name evidence="1" type="ORF">PM001_LOCUS29897</name>
</gene>
<accession>A0AAV1VGR2</accession>
<evidence type="ECO:0000313" key="2">
    <source>
        <dbReference type="Proteomes" id="UP001162060"/>
    </source>
</evidence>
<reference evidence="1" key="1">
    <citation type="submission" date="2024-01" db="EMBL/GenBank/DDBJ databases">
        <authorList>
            <person name="Webb A."/>
        </authorList>
    </citation>
    <scope>NUCLEOTIDE SEQUENCE</scope>
    <source>
        <strain evidence="1">Pm1</strain>
    </source>
</reference>
<dbReference type="Proteomes" id="UP001162060">
    <property type="component" value="Unassembled WGS sequence"/>
</dbReference>
<dbReference type="AlphaFoldDB" id="A0AAV1VGR2"/>
<dbReference type="EMBL" id="CAKLBY020000310">
    <property type="protein sequence ID" value="CAK7944747.1"/>
    <property type="molecule type" value="Genomic_DNA"/>
</dbReference>
<dbReference type="PANTHER" id="PTHR42254:SF1">
    <property type="entry name" value="CALCINEURIN-LIKE PHOSPHOESTERASE DOMAIN-CONTAINING PROTEIN"/>
    <property type="match status" value="1"/>
</dbReference>
<protein>
    <recommendedName>
        <fullName evidence="3">Calcineurin-like phosphoesterase domain-containing protein</fullName>
    </recommendedName>
</protein>
<evidence type="ECO:0008006" key="3">
    <source>
        <dbReference type="Google" id="ProtNLM"/>
    </source>
</evidence>
<sequence length="494" mass="55391">MKTTTAAMARIAVLTDVEGNWQYVRNFVKQSSCLQLFYEGTKDETLELRDDCMLVFGGDAGDKGDHTLRCYEQLVKLKKQYPDRVVLLAGNRDVNKMRFTSELHDTEMDLHSMAQQVLDSPTWVPESKRMTLKKYLVEQITKTNGELMPDKDIEAVNSKTNRLKWMLEHTMGSGGDFERRRTELVLRREVDDVNNVTDDDVVKSYVDSVNEGGVLHDFLLHGNLAFVAHQTLFVHGGVINGDDGAGLSALGRVPDEPSKLFDSVLEWVDKLNAWYRGQIQEWIDYPHWNADHSTRGGNDLLKYVVPNYAGSVVVGRHLSASGMPTPLPDKIASLLSDSGIRRIIIGHTPHGTCPTVVKQPRRQNDTCPIDANVSRCHGVDGVSFEDVIMCDTSYSDVQARDNRGSAVSEVIVDPSGRVSVIGVLEDGQRIEYDPDEDPWAGRWLRDGTMVKARLVDRDGSSGEELYLVFRVENGYSYTYNHRTVTQLRAIGLKA</sequence>
<evidence type="ECO:0000313" key="1">
    <source>
        <dbReference type="EMBL" id="CAK7944747.1"/>
    </source>
</evidence>